<dbReference type="EMBL" id="JASFZW010000005">
    <property type="protein sequence ID" value="KAK2078162.1"/>
    <property type="molecule type" value="Genomic_DNA"/>
</dbReference>
<accession>A0AAD9ILH0</accession>
<sequence length="630" mass="66783">MACVKRAVPILVQDRVDVALACAAQGVHVSGADGALPLASIKRLLSATGACLLGSRASSPEEAAAAVREGAAFVTLTLAFLKDAVPEEREAVRLVEETQRHLSERPLVLVKLLEEGTLPTTNDVIILKDAGSSASSSTQESNGVVSRWVDNSDILRAVSLGDTPGTNVVLAHQQRLARGYIPRADLILFVMSAERPCSESELRLLAHAQRWGRQTLFALNKTDLLAAAPDADGLSELESMLAFVRRVLRQVLRAPEVPLLATSARTGAGILELRAALVRVAGVEWDGAWPGAARGAREGRANDSMHCATPTAAGRAAGLKARAALRTLAAVLAGPAAERLAARRAGLDRRAARLASATASLDAFTLRWTREVEAQKTLVGALVAARAAELDALLARKARRGALPGLLLTALAAPRRPRRRGGEQAPLLLKSTGARAAPDDARTLAVPQKRAPTDSLLASLSSIFEDFSARTFRAACDVPSRATVQREAERVALSTLGLATAALILCVGSMRVLPSEHHADTAVATVAAAVALGSLQTLGWQRRRAQQRLALQHTAMVRVAQGYLESLARAQLDACGAEQERRLFAPERGAIQRLAAQLEAQLAAKAELEDALRSMQRALERPIPEPDLKG</sequence>
<dbReference type="SUPFAM" id="SSF51391">
    <property type="entry name" value="Thiamin phosphate synthase"/>
    <property type="match status" value="1"/>
</dbReference>
<dbReference type="InterPro" id="IPR051943">
    <property type="entry name" value="TRAFAC_Dynamin-like_GTPase"/>
</dbReference>
<comment type="caution">
    <text evidence="4">The sequence shown here is derived from an EMBL/GenBank/DDBJ whole genome shotgun (WGS) entry which is preliminary data.</text>
</comment>
<reference evidence="4" key="1">
    <citation type="submission" date="2021-01" db="EMBL/GenBank/DDBJ databases">
        <authorList>
            <person name="Eckstrom K.M.E."/>
        </authorList>
    </citation>
    <scope>NUCLEOTIDE SEQUENCE</scope>
    <source>
        <strain evidence="4">UVCC 0001</strain>
    </source>
</reference>
<evidence type="ECO:0000259" key="2">
    <source>
        <dbReference type="Pfam" id="PF00350"/>
    </source>
</evidence>
<feature type="coiled-coil region" evidence="1">
    <location>
        <begin position="591"/>
        <end position="618"/>
    </location>
</feature>
<evidence type="ECO:0000256" key="1">
    <source>
        <dbReference type="SAM" id="Coils"/>
    </source>
</evidence>
<dbReference type="AlphaFoldDB" id="A0AAD9ILH0"/>
<keyword evidence="1" id="KW-0175">Coiled coil</keyword>
<dbReference type="Pfam" id="PF02581">
    <property type="entry name" value="TMP-TENI"/>
    <property type="match status" value="1"/>
</dbReference>
<dbReference type="InterPro" id="IPR013785">
    <property type="entry name" value="Aldolase_TIM"/>
</dbReference>
<dbReference type="Pfam" id="PF00350">
    <property type="entry name" value="Dynamin_N"/>
    <property type="match status" value="1"/>
</dbReference>
<dbReference type="GO" id="GO:0009228">
    <property type="term" value="P:thiamine biosynthetic process"/>
    <property type="evidence" value="ECO:0007669"/>
    <property type="project" value="UniProtKB-KW"/>
</dbReference>
<proteinExistence type="predicted"/>
<evidence type="ECO:0000313" key="5">
    <source>
        <dbReference type="Proteomes" id="UP001255856"/>
    </source>
</evidence>
<dbReference type="InterPro" id="IPR036206">
    <property type="entry name" value="ThiamineP_synth_sf"/>
</dbReference>
<dbReference type="Gene3D" id="3.40.50.300">
    <property type="entry name" value="P-loop containing nucleotide triphosphate hydrolases"/>
    <property type="match status" value="1"/>
</dbReference>
<organism evidence="4 5">
    <name type="scientific">Prototheca wickerhamii</name>
    <dbReference type="NCBI Taxonomy" id="3111"/>
    <lineage>
        <taxon>Eukaryota</taxon>
        <taxon>Viridiplantae</taxon>
        <taxon>Chlorophyta</taxon>
        <taxon>core chlorophytes</taxon>
        <taxon>Trebouxiophyceae</taxon>
        <taxon>Chlorellales</taxon>
        <taxon>Chlorellaceae</taxon>
        <taxon>Prototheca</taxon>
    </lineage>
</organism>
<keyword evidence="5" id="KW-1185">Reference proteome</keyword>
<evidence type="ECO:0000259" key="3">
    <source>
        <dbReference type="Pfam" id="PF02581"/>
    </source>
</evidence>
<name>A0AAD9ILH0_PROWI</name>
<feature type="domain" description="Thiamine phosphate synthase/TenI" evidence="3">
    <location>
        <begin position="3"/>
        <end position="76"/>
    </location>
</feature>
<dbReference type="Gene3D" id="3.20.20.70">
    <property type="entry name" value="Aldolase class I"/>
    <property type="match status" value="1"/>
</dbReference>
<dbReference type="PANTHER" id="PTHR43681">
    <property type="entry name" value="TRANSMEMBRANE GTPASE FZO"/>
    <property type="match status" value="1"/>
</dbReference>
<evidence type="ECO:0000313" key="4">
    <source>
        <dbReference type="EMBL" id="KAK2078162.1"/>
    </source>
</evidence>
<feature type="domain" description="Dynamin N-terminal" evidence="2">
    <location>
        <begin position="156"/>
        <end position="221"/>
    </location>
</feature>
<protein>
    <submittedName>
        <fullName evidence="4">Uncharacterized protein</fullName>
    </submittedName>
</protein>
<gene>
    <name evidence="4" type="ORF">QBZ16_004030</name>
</gene>
<dbReference type="SUPFAM" id="SSF52540">
    <property type="entry name" value="P-loop containing nucleoside triphosphate hydrolases"/>
    <property type="match status" value="1"/>
</dbReference>
<dbReference type="InterPro" id="IPR022998">
    <property type="entry name" value="ThiamineP_synth_TenI"/>
</dbReference>
<dbReference type="InterPro" id="IPR027417">
    <property type="entry name" value="P-loop_NTPase"/>
</dbReference>
<dbReference type="InterPro" id="IPR045063">
    <property type="entry name" value="Dynamin_N"/>
</dbReference>
<dbReference type="Proteomes" id="UP001255856">
    <property type="component" value="Unassembled WGS sequence"/>
</dbReference>
<dbReference type="PANTHER" id="PTHR43681:SF1">
    <property type="entry name" value="SARCALUMENIN"/>
    <property type="match status" value="1"/>
</dbReference>